<feature type="compositionally biased region" description="Polar residues" evidence="1">
    <location>
        <begin position="1"/>
        <end position="11"/>
    </location>
</feature>
<sequence>METMTKENNSMDNKDEEKVNNRKINPIRKGGAGVVNQKWDKPPYPISYNRHRQHKITTETVHLIVYTSIINTLSTLLKFLTPGKDINTISSLYFRFQILYKECISFIVTLYEYVSYNYKSYLHLNRSYT</sequence>
<name>A0A8D9BMB7_9HEMI</name>
<evidence type="ECO:0000256" key="1">
    <source>
        <dbReference type="SAM" id="MobiDB-lite"/>
    </source>
</evidence>
<protein>
    <submittedName>
        <fullName evidence="2">Uncharacterized protein</fullName>
    </submittedName>
</protein>
<reference evidence="2" key="1">
    <citation type="submission" date="2021-05" db="EMBL/GenBank/DDBJ databases">
        <authorList>
            <person name="Alioto T."/>
            <person name="Alioto T."/>
            <person name="Gomez Garrido J."/>
        </authorList>
    </citation>
    <scope>NUCLEOTIDE SEQUENCE</scope>
</reference>
<organism evidence="2">
    <name type="scientific">Cacopsylla melanoneura</name>
    <dbReference type="NCBI Taxonomy" id="428564"/>
    <lineage>
        <taxon>Eukaryota</taxon>
        <taxon>Metazoa</taxon>
        <taxon>Ecdysozoa</taxon>
        <taxon>Arthropoda</taxon>
        <taxon>Hexapoda</taxon>
        <taxon>Insecta</taxon>
        <taxon>Pterygota</taxon>
        <taxon>Neoptera</taxon>
        <taxon>Paraneoptera</taxon>
        <taxon>Hemiptera</taxon>
        <taxon>Sternorrhyncha</taxon>
        <taxon>Psylloidea</taxon>
        <taxon>Psyllidae</taxon>
        <taxon>Psyllinae</taxon>
        <taxon>Cacopsylla</taxon>
    </lineage>
</organism>
<proteinExistence type="predicted"/>
<dbReference type="EMBL" id="HBUF01657057">
    <property type="protein sequence ID" value="CAG6787988.1"/>
    <property type="molecule type" value="Transcribed_RNA"/>
</dbReference>
<feature type="region of interest" description="Disordered" evidence="1">
    <location>
        <begin position="1"/>
        <end position="38"/>
    </location>
</feature>
<accession>A0A8D9BMB7</accession>
<dbReference type="AlphaFoldDB" id="A0A8D9BMB7"/>
<evidence type="ECO:0000313" key="2">
    <source>
        <dbReference type="EMBL" id="CAG6787988.1"/>
    </source>
</evidence>